<dbReference type="Gene3D" id="6.10.140.2220">
    <property type="match status" value="1"/>
</dbReference>
<dbReference type="Pfam" id="PF01753">
    <property type="entry name" value="zf-MYND"/>
    <property type="match status" value="1"/>
</dbReference>
<feature type="compositionally biased region" description="Polar residues" evidence="4">
    <location>
        <begin position="667"/>
        <end position="678"/>
    </location>
</feature>
<sequence length="1117" mass="117003">MSANQRHGSGHRAASATSLRCYAALLADSASQLQQQEPRPHVQRAAVSVAIDLLAETADLLHAMSFSLETSRADARALTGELIGELLLSGVLEHWARTLLLARRAGASDDTLAKLQRKLFIFIQRIQPTCGILTKNQDSLSYLLSAHLVQLAAVLDGGTTYGMPARAAPGLLCKDGQLFSRGYPCRSIDTFLAELALCIWRERISEVDWIAGRVNWLDAQFMTQTSLGIFPVMADHGNNVHVVSEGEEEGEEAGSNPGVQRAAAMGKGGGGPARQPTCSYLALMKRENELKEAVRNLRALPRSSAFTVPPFNLPATFNVSMRLAAAATEELRQSASGTAASAAAPAGPCNLRPEAGGQGPGQHRPPQQQQQQQQQAPKESSRDTGQRTQLRRPPQAPLLSDAVSLGLQALLCAREAMWKVGLLSQADTPPCEMAQLRDWWGRVSSFIRLAVGEARSASDTVCSRCESLATLLPLRVPACSSIALRGITAPSADLVVALKHGYLRMAELLLRRSENLQVLLPCRTAGRLASKLVPWTLALCFGRPNETASLLSTVAKLVRNATANAAAMEEWVCAAREVNDMVEAEGCSTPFGGVADDLDQGVNGRFRVLCRAAEQQVRESEGGALATSAYVLSVGAELVQLDAVLDAPSWCSKGCAAAQQGPEAVSHTAQDSAQQQEGPESVGACRSGIGEDLEPAGLGVAAGGDGSGGDAGGEDGNGGSGSGGDVGFCQEGDGYAASFVGAGLGGRVSESETKGGGSGLGEAKIDVVCEHTARLVERLNNKGKVEVTVLHFVAKALTYTLSYVQLMVAAAAVKQLAGKTIGGDSAERLMIKANAWDELLLYDAKLLEQVSLVAYVVDNLICSNKRDFSLLANWKTALRLLAAWMPTRLAVVVASWESGKAWKFVDSARTALHTAAPPGPVQVERGLKYLWSLVGPGGKLGDVGLVREVEAACAAAVAAEAEVAGRGFLDANVATLRNDGAGDEGKCDRVAFLEKWSLVLGCMVTPGEARAALPVCSNPECVRLVGDSEAGQRLLGCGRCGGLVRYCCKECQTAHWKAGHGKDCRRKGDAAAIGSVAAGSSSSSCGGGSGGESAANVVDGGMAVNTVAANQLQEASI</sequence>
<protein>
    <recommendedName>
        <fullName evidence="5">MYND-type domain-containing protein</fullName>
    </recommendedName>
</protein>
<keyword evidence="3" id="KW-0862">Zinc</keyword>
<gene>
    <name evidence="6" type="ORF">VOLCADRAFT_98593</name>
</gene>
<dbReference type="Proteomes" id="UP000001058">
    <property type="component" value="Unassembled WGS sequence"/>
</dbReference>
<dbReference type="SUPFAM" id="SSF144232">
    <property type="entry name" value="HIT/MYND zinc finger-like"/>
    <property type="match status" value="1"/>
</dbReference>
<dbReference type="InParanoid" id="D8UFR8"/>
<evidence type="ECO:0000256" key="2">
    <source>
        <dbReference type="ARBA" id="ARBA00022771"/>
    </source>
</evidence>
<dbReference type="OrthoDB" id="550206at2759"/>
<keyword evidence="1" id="KW-0479">Metal-binding</keyword>
<evidence type="ECO:0000313" key="7">
    <source>
        <dbReference type="Proteomes" id="UP000001058"/>
    </source>
</evidence>
<feature type="compositionally biased region" description="Low complexity" evidence="4">
    <location>
        <begin position="336"/>
        <end position="348"/>
    </location>
</feature>
<dbReference type="EMBL" id="GL378395">
    <property type="protein sequence ID" value="EFJ41429.1"/>
    <property type="molecule type" value="Genomic_DNA"/>
</dbReference>
<dbReference type="AlphaFoldDB" id="D8UFR8"/>
<evidence type="ECO:0000256" key="3">
    <source>
        <dbReference type="ARBA" id="ARBA00022833"/>
    </source>
</evidence>
<feature type="compositionally biased region" description="Gly residues" evidence="4">
    <location>
        <begin position="700"/>
        <end position="724"/>
    </location>
</feature>
<evidence type="ECO:0000259" key="5">
    <source>
        <dbReference type="Pfam" id="PF01753"/>
    </source>
</evidence>
<dbReference type="InterPro" id="IPR002893">
    <property type="entry name" value="Znf_MYND"/>
</dbReference>
<dbReference type="RefSeq" id="XP_002957535.1">
    <property type="nucleotide sequence ID" value="XM_002957489.1"/>
</dbReference>
<evidence type="ECO:0000256" key="4">
    <source>
        <dbReference type="SAM" id="MobiDB-lite"/>
    </source>
</evidence>
<dbReference type="GO" id="GO:0008270">
    <property type="term" value="F:zinc ion binding"/>
    <property type="evidence" value="ECO:0007669"/>
    <property type="project" value="UniProtKB-KW"/>
</dbReference>
<feature type="region of interest" description="Disordered" evidence="4">
    <location>
        <begin position="336"/>
        <end position="397"/>
    </location>
</feature>
<organism evidence="7">
    <name type="scientific">Volvox carteri f. nagariensis</name>
    <dbReference type="NCBI Taxonomy" id="3068"/>
    <lineage>
        <taxon>Eukaryota</taxon>
        <taxon>Viridiplantae</taxon>
        <taxon>Chlorophyta</taxon>
        <taxon>core chlorophytes</taxon>
        <taxon>Chlorophyceae</taxon>
        <taxon>CS clade</taxon>
        <taxon>Chlamydomonadales</taxon>
        <taxon>Volvocaceae</taxon>
        <taxon>Volvox</taxon>
    </lineage>
</organism>
<dbReference type="GeneID" id="9626985"/>
<dbReference type="KEGG" id="vcn:VOLCADRAFT_98593"/>
<keyword evidence="7" id="KW-1185">Reference proteome</keyword>
<feature type="region of interest" description="Disordered" evidence="4">
    <location>
        <begin position="662"/>
        <end position="724"/>
    </location>
</feature>
<name>D8UFR8_VOLCA</name>
<evidence type="ECO:0000313" key="6">
    <source>
        <dbReference type="EMBL" id="EFJ41429.1"/>
    </source>
</evidence>
<proteinExistence type="predicted"/>
<reference evidence="6 7" key="1">
    <citation type="journal article" date="2010" name="Science">
        <title>Genomic analysis of organismal complexity in the multicellular green alga Volvox carteri.</title>
        <authorList>
            <person name="Prochnik S.E."/>
            <person name="Umen J."/>
            <person name="Nedelcu A.M."/>
            <person name="Hallmann A."/>
            <person name="Miller S.M."/>
            <person name="Nishii I."/>
            <person name="Ferris P."/>
            <person name="Kuo A."/>
            <person name="Mitros T."/>
            <person name="Fritz-Laylin L.K."/>
            <person name="Hellsten U."/>
            <person name="Chapman J."/>
            <person name="Simakov O."/>
            <person name="Rensing S.A."/>
            <person name="Terry A."/>
            <person name="Pangilinan J."/>
            <person name="Kapitonov V."/>
            <person name="Jurka J."/>
            <person name="Salamov A."/>
            <person name="Shapiro H."/>
            <person name="Schmutz J."/>
            <person name="Grimwood J."/>
            <person name="Lindquist E."/>
            <person name="Lucas S."/>
            <person name="Grigoriev I.V."/>
            <person name="Schmitt R."/>
            <person name="Kirk D."/>
            <person name="Rokhsar D.S."/>
        </authorList>
    </citation>
    <scope>NUCLEOTIDE SEQUENCE [LARGE SCALE GENOMIC DNA]</scope>
    <source>
        <strain evidence="7">f. Nagariensis / Eve</strain>
    </source>
</reference>
<feature type="domain" description="MYND-type" evidence="5">
    <location>
        <begin position="1031"/>
        <end position="1064"/>
    </location>
</feature>
<feature type="compositionally biased region" description="Low complexity" evidence="4">
    <location>
        <begin position="361"/>
        <end position="377"/>
    </location>
</feature>
<accession>D8UFR8</accession>
<keyword evidence="2" id="KW-0863">Zinc-finger</keyword>
<evidence type="ECO:0000256" key="1">
    <source>
        <dbReference type="ARBA" id="ARBA00022723"/>
    </source>
</evidence>